<feature type="transmembrane region" description="Helical" evidence="6">
    <location>
        <begin position="333"/>
        <end position="353"/>
    </location>
</feature>
<proteinExistence type="predicted"/>
<feature type="transmembrane region" description="Helical" evidence="6">
    <location>
        <begin position="85"/>
        <end position="104"/>
    </location>
</feature>
<feature type="transmembrane region" description="Helical" evidence="6">
    <location>
        <begin position="276"/>
        <end position="295"/>
    </location>
</feature>
<dbReference type="InterPro" id="IPR036259">
    <property type="entry name" value="MFS_trans_sf"/>
</dbReference>
<feature type="transmembrane region" description="Helical" evidence="6">
    <location>
        <begin position="407"/>
        <end position="426"/>
    </location>
</feature>
<feature type="transmembrane region" description="Helical" evidence="6">
    <location>
        <begin position="307"/>
        <end position="327"/>
    </location>
</feature>
<keyword evidence="4 6" id="KW-1133">Transmembrane helix</keyword>
<keyword evidence="3 6" id="KW-0812">Transmembrane</keyword>
<protein>
    <submittedName>
        <fullName evidence="8">Nitrate/nitrite transporter NarK</fullName>
    </submittedName>
</protein>
<feature type="transmembrane region" description="Helical" evidence="6">
    <location>
        <begin position="143"/>
        <end position="165"/>
    </location>
</feature>
<evidence type="ECO:0000256" key="4">
    <source>
        <dbReference type="ARBA" id="ARBA00022989"/>
    </source>
</evidence>
<dbReference type="Gene3D" id="1.20.1250.20">
    <property type="entry name" value="MFS general substrate transporter like domains"/>
    <property type="match status" value="2"/>
</dbReference>
<feature type="transmembrane region" description="Helical" evidence="6">
    <location>
        <begin position="171"/>
        <end position="193"/>
    </location>
</feature>
<feature type="transmembrane region" description="Helical" evidence="6">
    <location>
        <begin position="365"/>
        <end position="387"/>
    </location>
</feature>
<reference evidence="8 9" key="1">
    <citation type="submission" date="2019-06" db="EMBL/GenBank/DDBJ databases">
        <title>Sequencing the genomes of 1000 actinobacteria strains.</title>
        <authorList>
            <person name="Klenk H.-P."/>
        </authorList>
    </citation>
    <scope>NUCLEOTIDE SEQUENCE [LARGE SCALE GENOMIC DNA]</scope>
    <source>
        <strain evidence="8 9">DSM 4813</strain>
    </source>
</reference>
<accession>A0A542ZA24</accession>
<evidence type="ECO:0000313" key="8">
    <source>
        <dbReference type="EMBL" id="TQL57182.1"/>
    </source>
</evidence>
<name>A0A542ZA24_RARFA</name>
<dbReference type="InterPro" id="IPR011701">
    <property type="entry name" value="MFS"/>
</dbReference>
<comment type="subcellular location">
    <subcellularLocation>
        <location evidence="1">Cell membrane</location>
        <topology evidence="1">Multi-pass membrane protein</topology>
    </subcellularLocation>
</comment>
<keyword evidence="2" id="KW-1003">Cell membrane</keyword>
<gene>
    <name evidence="8" type="ORF">FB461_2303</name>
</gene>
<dbReference type="EMBL" id="VFOS01000005">
    <property type="protein sequence ID" value="TQL57182.1"/>
    <property type="molecule type" value="Genomic_DNA"/>
</dbReference>
<dbReference type="OrthoDB" id="4332123at2"/>
<dbReference type="InterPro" id="IPR020846">
    <property type="entry name" value="MFS_dom"/>
</dbReference>
<dbReference type="SUPFAM" id="SSF103473">
    <property type="entry name" value="MFS general substrate transporter"/>
    <property type="match status" value="1"/>
</dbReference>
<dbReference type="PANTHER" id="PTHR43124:SF3">
    <property type="entry name" value="CHLORAMPHENICOL EFFLUX PUMP RV0191"/>
    <property type="match status" value="1"/>
</dbReference>
<dbReference type="GO" id="GO:0005886">
    <property type="term" value="C:plasma membrane"/>
    <property type="evidence" value="ECO:0007669"/>
    <property type="project" value="UniProtKB-SubCell"/>
</dbReference>
<evidence type="ECO:0000259" key="7">
    <source>
        <dbReference type="PROSITE" id="PS50850"/>
    </source>
</evidence>
<evidence type="ECO:0000256" key="5">
    <source>
        <dbReference type="ARBA" id="ARBA00023136"/>
    </source>
</evidence>
<keyword evidence="5 6" id="KW-0472">Membrane</keyword>
<evidence type="ECO:0000256" key="2">
    <source>
        <dbReference type="ARBA" id="ARBA00022475"/>
    </source>
</evidence>
<dbReference type="InterPro" id="IPR050189">
    <property type="entry name" value="MFS_Efflux_Transporters"/>
</dbReference>
<comment type="caution">
    <text evidence="8">The sequence shown here is derived from an EMBL/GenBank/DDBJ whole genome shotgun (WGS) entry which is preliminary data.</text>
</comment>
<feature type="transmembrane region" description="Helical" evidence="6">
    <location>
        <begin position="12"/>
        <end position="32"/>
    </location>
</feature>
<organism evidence="8 9">
    <name type="scientific">Rarobacter faecitabidus</name>
    <dbReference type="NCBI Taxonomy" id="13243"/>
    <lineage>
        <taxon>Bacteria</taxon>
        <taxon>Bacillati</taxon>
        <taxon>Actinomycetota</taxon>
        <taxon>Actinomycetes</taxon>
        <taxon>Micrococcales</taxon>
        <taxon>Rarobacteraceae</taxon>
        <taxon>Rarobacter</taxon>
    </lineage>
</organism>
<keyword evidence="9" id="KW-1185">Reference proteome</keyword>
<feature type="transmembrane region" description="Helical" evidence="6">
    <location>
        <begin position="241"/>
        <end position="264"/>
    </location>
</feature>
<evidence type="ECO:0000256" key="6">
    <source>
        <dbReference type="SAM" id="Phobius"/>
    </source>
</evidence>
<sequence>MTAKSRPAIHRAHAGATLVWCAGLFAYIAAVAHRASFGVASLDALDRFHIDATTVSLFSVVQLGVYAAAQLPVGMALDRFGPRRVILVGAALMTLGQLGMALVPGVGLAIGMRVLIGLGDATTFVGVVRLLPNWFPPRRVPLLTQLTGIVGQFGQVVAAFPFVAFLHSRGWSFSFVALAVLGGVAACAVAVFVHDRPRSAPRPTALGEDEFSFAPSPLSPVPRPPNTATLRAVVRHPGTWLGFWSHLVTGFSLNAFALMWGYPFLVTAQGTTSTQASWLLTWCVLMSIVSGPIIGEFTARHPLRRSWAVLAIAVGVAVGWLLVIVPATPRPMWVLFVFVTLISVGGPGSLIGFDYARTFTDPARLGSATGLVNVGGFVGAMMTVLGIGVVLDLAKRGAGYTLSDFRLAFLVVLAVWAVGVVGVLVCRARTRSTMAESGIIVPPLSEAWARWRGR</sequence>
<dbReference type="GO" id="GO:0022857">
    <property type="term" value="F:transmembrane transporter activity"/>
    <property type="evidence" value="ECO:0007669"/>
    <property type="project" value="InterPro"/>
</dbReference>
<feature type="domain" description="Major facilitator superfamily (MFS) profile" evidence="7">
    <location>
        <begin position="18"/>
        <end position="431"/>
    </location>
</feature>
<evidence type="ECO:0000256" key="1">
    <source>
        <dbReference type="ARBA" id="ARBA00004651"/>
    </source>
</evidence>
<feature type="transmembrane region" description="Helical" evidence="6">
    <location>
        <begin position="110"/>
        <end position="131"/>
    </location>
</feature>
<feature type="transmembrane region" description="Helical" evidence="6">
    <location>
        <begin position="52"/>
        <end position="73"/>
    </location>
</feature>
<dbReference type="Pfam" id="PF07690">
    <property type="entry name" value="MFS_1"/>
    <property type="match status" value="1"/>
</dbReference>
<dbReference type="AlphaFoldDB" id="A0A542ZA24"/>
<dbReference type="Proteomes" id="UP000315389">
    <property type="component" value="Unassembled WGS sequence"/>
</dbReference>
<dbReference type="RefSeq" id="WP_142122174.1">
    <property type="nucleotide sequence ID" value="NZ_BAAASV010000002.1"/>
</dbReference>
<evidence type="ECO:0000256" key="3">
    <source>
        <dbReference type="ARBA" id="ARBA00022692"/>
    </source>
</evidence>
<dbReference type="PROSITE" id="PS50850">
    <property type="entry name" value="MFS"/>
    <property type="match status" value="1"/>
</dbReference>
<dbReference type="PANTHER" id="PTHR43124">
    <property type="entry name" value="PURINE EFFLUX PUMP PBUE"/>
    <property type="match status" value="1"/>
</dbReference>
<dbReference type="CDD" id="cd06174">
    <property type="entry name" value="MFS"/>
    <property type="match status" value="1"/>
</dbReference>
<evidence type="ECO:0000313" key="9">
    <source>
        <dbReference type="Proteomes" id="UP000315389"/>
    </source>
</evidence>